<dbReference type="CDD" id="cd15587">
    <property type="entry name" value="PHD_Yng1p_like"/>
    <property type="match status" value="1"/>
</dbReference>
<keyword evidence="5 9" id="KW-0862">Zinc</keyword>
<dbReference type="Pfam" id="PF12998">
    <property type="entry name" value="ING"/>
    <property type="match status" value="2"/>
</dbReference>
<evidence type="ECO:0000256" key="5">
    <source>
        <dbReference type="ARBA" id="ARBA00022833"/>
    </source>
</evidence>
<keyword evidence="4 10" id="KW-0863">Zinc-finger</keyword>
<feature type="site" description="Histone H3K4me3 binding" evidence="8">
    <location>
        <position position="455"/>
    </location>
</feature>
<dbReference type="Gene3D" id="3.30.40.10">
    <property type="entry name" value="Zinc/RING finger domain, C3HC4 (zinc finger)"/>
    <property type="match status" value="1"/>
</dbReference>
<dbReference type="GO" id="GO:0006325">
    <property type="term" value="P:chromatin organization"/>
    <property type="evidence" value="ECO:0007669"/>
    <property type="project" value="UniProtKB-KW"/>
</dbReference>
<feature type="domain" description="PHD-type" evidence="13">
    <location>
        <begin position="430"/>
        <end position="479"/>
    </location>
</feature>
<comment type="function">
    <text evidence="11">Component of an histone acetyltransferase complex.</text>
</comment>
<comment type="subcellular location">
    <subcellularLocation>
        <location evidence="1 11">Nucleus</location>
    </subcellularLocation>
</comment>
<comment type="domain">
    <text evidence="11">The PHD-type zinc finger mediates the binding to H3K4me3.</text>
</comment>
<dbReference type="Gene3D" id="6.10.140.1740">
    <property type="match status" value="1"/>
</dbReference>
<feature type="binding site" evidence="9">
    <location>
        <position position="435"/>
    </location>
    <ligand>
        <name>Zn(2+)</name>
        <dbReference type="ChEBI" id="CHEBI:29105"/>
        <label>1</label>
    </ligand>
</feature>
<feature type="site" description="Histone H3K4me3 binding" evidence="8">
    <location>
        <position position="432"/>
    </location>
</feature>
<comment type="subunit">
    <text evidence="11">Component of an histone acetyltransferase complex. Interacts with H3K4me3 and to a lesser extent with H3K4me2.</text>
</comment>
<name>A0A0F7SL37_PHARH</name>
<feature type="binding site" evidence="9">
    <location>
        <position position="446"/>
    </location>
    <ligand>
        <name>Zn(2+)</name>
        <dbReference type="ChEBI" id="CHEBI:29105"/>
        <label>2</label>
    </ligand>
</feature>
<feature type="binding site" evidence="9">
    <location>
        <position position="451"/>
    </location>
    <ligand>
        <name>Zn(2+)</name>
        <dbReference type="ChEBI" id="CHEBI:29105"/>
        <label>2</label>
    </ligand>
</feature>
<dbReference type="InterPro" id="IPR019786">
    <property type="entry name" value="Zinc_finger_PHD-type_CS"/>
</dbReference>
<feature type="binding site" evidence="9">
    <location>
        <position position="476"/>
    </location>
    <ligand>
        <name>Zn(2+)</name>
        <dbReference type="ChEBI" id="CHEBI:29105"/>
        <label>2</label>
    </ligand>
</feature>
<evidence type="ECO:0000259" key="13">
    <source>
        <dbReference type="PROSITE" id="PS50016"/>
    </source>
</evidence>
<accession>A0A0F7SL37</accession>
<evidence type="ECO:0000313" key="14">
    <source>
        <dbReference type="EMBL" id="CED82802.1"/>
    </source>
</evidence>
<dbReference type="GO" id="GO:0008270">
    <property type="term" value="F:zinc ion binding"/>
    <property type="evidence" value="ECO:0007669"/>
    <property type="project" value="UniProtKB-KW"/>
</dbReference>
<dbReference type="InterPro" id="IPR001965">
    <property type="entry name" value="Znf_PHD"/>
</dbReference>
<dbReference type="AlphaFoldDB" id="A0A0F7SL37"/>
<dbReference type="SMART" id="SM00249">
    <property type="entry name" value="PHD"/>
    <property type="match status" value="1"/>
</dbReference>
<dbReference type="PROSITE" id="PS50016">
    <property type="entry name" value="ZF_PHD_2"/>
    <property type="match status" value="1"/>
</dbReference>
<feature type="site" description="Histone H3K4me3 binding" evidence="8">
    <location>
        <position position="443"/>
    </location>
</feature>
<evidence type="ECO:0000256" key="9">
    <source>
        <dbReference type="PIRSR" id="PIRSR628651-51"/>
    </source>
</evidence>
<feature type="region of interest" description="Disordered" evidence="12">
    <location>
        <begin position="119"/>
        <end position="143"/>
    </location>
</feature>
<evidence type="ECO:0000256" key="1">
    <source>
        <dbReference type="ARBA" id="ARBA00004123"/>
    </source>
</evidence>
<evidence type="ECO:0000256" key="10">
    <source>
        <dbReference type="PROSITE-ProRule" id="PRU00146"/>
    </source>
</evidence>
<evidence type="ECO:0000256" key="3">
    <source>
        <dbReference type="ARBA" id="ARBA00022723"/>
    </source>
</evidence>
<feature type="binding site" evidence="9">
    <location>
        <position position="460"/>
    </location>
    <ligand>
        <name>Zn(2+)</name>
        <dbReference type="ChEBI" id="CHEBI:29105"/>
        <label>1</label>
    </ligand>
</feature>
<dbReference type="InterPro" id="IPR013083">
    <property type="entry name" value="Znf_RING/FYVE/PHD"/>
</dbReference>
<dbReference type="PANTHER" id="PTHR10333">
    <property type="entry name" value="INHIBITOR OF GROWTH PROTEIN"/>
    <property type="match status" value="1"/>
</dbReference>
<evidence type="ECO:0000256" key="2">
    <source>
        <dbReference type="ARBA" id="ARBA00010210"/>
    </source>
</evidence>
<dbReference type="InterPro" id="IPR024610">
    <property type="entry name" value="ING_N_histone-binding"/>
</dbReference>
<feature type="binding site" evidence="9">
    <location>
        <position position="457"/>
    </location>
    <ligand>
        <name>Zn(2+)</name>
        <dbReference type="ChEBI" id="CHEBI:29105"/>
        <label>1</label>
    </ligand>
</feature>
<keyword evidence="7 11" id="KW-0539">Nucleus</keyword>
<organism evidence="14">
    <name type="scientific">Phaffia rhodozyma</name>
    <name type="common">Yeast</name>
    <name type="synonym">Xanthophyllomyces dendrorhous</name>
    <dbReference type="NCBI Taxonomy" id="264483"/>
    <lineage>
        <taxon>Eukaryota</taxon>
        <taxon>Fungi</taxon>
        <taxon>Dikarya</taxon>
        <taxon>Basidiomycota</taxon>
        <taxon>Agaricomycotina</taxon>
        <taxon>Tremellomycetes</taxon>
        <taxon>Cystofilobasidiales</taxon>
        <taxon>Mrakiaceae</taxon>
        <taxon>Phaffia</taxon>
    </lineage>
</organism>
<sequence length="488" mass="55234">MPKRAKKRGRPRVRPVTPPIEQIPRKYAEDDDLSAWFDNNDGLKSDEEWIEDEVPVEDLNPTWAEFRMTFAEIVDQLPIELQRTYTVLRDLDLQAEQHKTEQERLFREYVSARVRIHHQTSTMKSEVPVNRPPEPIPPNELLDRPSLRLEDASDTGEKERLFTTEENRGTGLKDEVDAKTIFRTNGSCSNQSPSVLPSTSSTRTVTNFSLTEHPHPPIIADPPLIETSPNEILALITQHCQLGIKCAEEKFAMASGAYQRVDRHIRRLDVELEAHKLSIQAQMEAALRKDKRKLGVDENSDLDGEGEEVDVDDLDGAEELRAEDRNGEIDEDALQTTNPRRASRGKAYSYSKTTSTPKTKSIATTATTPSSANKSHKRKIKGSIEPTVQVDIESEQVKAVGLESELGMVNGKKEIVRGKLEGMKVTDHEPRYCYCNDVSYGEMVACDNDDCAIEWFHISCCGMTKVPTGKWYCKNCEILRKSKKKKKI</sequence>
<evidence type="ECO:0000256" key="4">
    <source>
        <dbReference type="ARBA" id="ARBA00022771"/>
    </source>
</evidence>
<dbReference type="InterPro" id="IPR019787">
    <property type="entry name" value="Znf_PHD-finger"/>
</dbReference>
<dbReference type="InterPro" id="IPR011011">
    <property type="entry name" value="Znf_FYVE_PHD"/>
</dbReference>
<evidence type="ECO:0000256" key="12">
    <source>
        <dbReference type="SAM" id="MobiDB-lite"/>
    </source>
</evidence>
<feature type="compositionally biased region" description="Low complexity" evidence="12">
    <location>
        <begin position="346"/>
        <end position="372"/>
    </location>
</feature>
<evidence type="ECO:0000256" key="8">
    <source>
        <dbReference type="PIRSR" id="PIRSR628651-50"/>
    </source>
</evidence>
<evidence type="ECO:0000256" key="7">
    <source>
        <dbReference type="ARBA" id="ARBA00023242"/>
    </source>
</evidence>
<dbReference type="GO" id="GO:0005634">
    <property type="term" value="C:nucleus"/>
    <property type="evidence" value="ECO:0007669"/>
    <property type="project" value="UniProtKB-SubCell"/>
</dbReference>
<dbReference type="SMART" id="SM01408">
    <property type="entry name" value="ING"/>
    <property type="match status" value="1"/>
</dbReference>
<dbReference type="PANTHER" id="PTHR10333:SF42">
    <property type="entry name" value="INHIBITOR OF GROWTH PROTEIN 5"/>
    <property type="match status" value="1"/>
</dbReference>
<feature type="region of interest" description="Disordered" evidence="12">
    <location>
        <begin position="296"/>
        <end position="315"/>
    </location>
</feature>
<dbReference type="SUPFAM" id="SSF57903">
    <property type="entry name" value="FYVE/PHD zinc finger"/>
    <property type="match status" value="1"/>
</dbReference>
<protein>
    <recommendedName>
        <fullName evidence="11">Chromatin modification-related protein</fullName>
    </recommendedName>
</protein>
<keyword evidence="3 9" id="KW-0479">Metal-binding</keyword>
<feature type="binding site" evidence="9">
    <location>
        <position position="473"/>
    </location>
    <ligand>
        <name>Zn(2+)</name>
        <dbReference type="ChEBI" id="CHEBI:29105"/>
        <label>2</label>
    </ligand>
</feature>
<keyword evidence="6 11" id="KW-0156">Chromatin regulator</keyword>
<evidence type="ECO:0000256" key="6">
    <source>
        <dbReference type="ARBA" id="ARBA00022853"/>
    </source>
</evidence>
<comment type="similarity">
    <text evidence="2 11">Belongs to the ING family.</text>
</comment>
<dbReference type="GO" id="GO:0006355">
    <property type="term" value="P:regulation of DNA-templated transcription"/>
    <property type="evidence" value="ECO:0007669"/>
    <property type="project" value="TreeGrafter"/>
</dbReference>
<dbReference type="InterPro" id="IPR028651">
    <property type="entry name" value="ING_fam"/>
</dbReference>
<feature type="region of interest" description="Disordered" evidence="12">
    <location>
        <begin position="321"/>
        <end position="380"/>
    </location>
</feature>
<dbReference type="GO" id="GO:0000785">
    <property type="term" value="C:chromatin"/>
    <property type="evidence" value="ECO:0007669"/>
    <property type="project" value="UniProtKB-ARBA"/>
</dbReference>
<feature type="compositionally biased region" description="Acidic residues" evidence="12">
    <location>
        <begin position="298"/>
        <end position="315"/>
    </location>
</feature>
<dbReference type="PROSITE" id="PS01359">
    <property type="entry name" value="ZF_PHD_1"/>
    <property type="match status" value="1"/>
</dbReference>
<evidence type="ECO:0000256" key="11">
    <source>
        <dbReference type="RuleBase" id="RU361213"/>
    </source>
</evidence>
<feature type="site" description="Histone H3K4me3 binding" evidence="8">
    <location>
        <position position="447"/>
    </location>
</feature>
<reference evidence="14" key="1">
    <citation type="submission" date="2014-08" db="EMBL/GenBank/DDBJ databases">
        <authorList>
            <person name="Sharma Rahul"/>
            <person name="Thines Marco"/>
        </authorList>
    </citation>
    <scope>NUCLEOTIDE SEQUENCE</scope>
</reference>
<proteinExistence type="inferred from homology"/>
<feature type="binding site" evidence="9">
    <location>
        <position position="433"/>
    </location>
    <ligand>
        <name>Zn(2+)</name>
        <dbReference type="ChEBI" id="CHEBI:29105"/>
        <label>1</label>
    </ligand>
</feature>
<dbReference type="EMBL" id="LN483142">
    <property type="protein sequence ID" value="CED82802.1"/>
    <property type="molecule type" value="Genomic_DNA"/>
</dbReference>